<evidence type="ECO:0000256" key="5">
    <source>
        <dbReference type="ARBA" id="ARBA00022801"/>
    </source>
</evidence>
<dbReference type="GO" id="GO:0061136">
    <property type="term" value="P:regulation of proteasomal protein catabolic process"/>
    <property type="evidence" value="ECO:0007669"/>
    <property type="project" value="TreeGrafter"/>
</dbReference>
<dbReference type="PROSITE" id="PS50235">
    <property type="entry name" value="USP_3"/>
    <property type="match status" value="1"/>
</dbReference>
<accession>A0A080WE93</accession>
<keyword evidence="4" id="KW-0833">Ubl conjugation pathway</keyword>
<dbReference type="GO" id="GO:0070628">
    <property type="term" value="F:proteasome binding"/>
    <property type="evidence" value="ECO:0007669"/>
    <property type="project" value="TreeGrafter"/>
</dbReference>
<dbReference type="RefSeq" id="XP_047605321.1">
    <property type="nucleotide sequence ID" value="XM_047750750.1"/>
</dbReference>
<feature type="region of interest" description="Disordered" evidence="7">
    <location>
        <begin position="144"/>
        <end position="257"/>
    </location>
</feature>
<proteinExistence type="predicted"/>
<reference evidence="10" key="1">
    <citation type="journal article" date="2012" name="MBio">
        <title>Comparative genome analysis of Trichophyton rubrum and related dermatophytes reveals candidate genes involved in infection.</title>
        <authorList>
            <person name="Martinez D.A."/>
            <person name="Oliver B.G."/>
            <person name="Graeser Y."/>
            <person name="Goldberg J.M."/>
            <person name="Li W."/>
            <person name="Martinez-Rossi N.M."/>
            <person name="Monod M."/>
            <person name="Shelest E."/>
            <person name="Barton R.C."/>
            <person name="Birch E."/>
            <person name="Brakhage A.A."/>
            <person name="Chen Z."/>
            <person name="Gurr S.J."/>
            <person name="Heiman D."/>
            <person name="Heitman J."/>
            <person name="Kosti I."/>
            <person name="Rossi A."/>
            <person name="Saif S."/>
            <person name="Samalova M."/>
            <person name="Saunders C.W."/>
            <person name="Shea T."/>
            <person name="Summerbell R.C."/>
            <person name="Xu J."/>
            <person name="Young S."/>
            <person name="Zeng Q."/>
            <person name="Birren B.W."/>
            <person name="Cuomo C.A."/>
            <person name="White T.C."/>
        </authorList>
    </citation>
    <scope>NUCLEOTIDE SEQUENCE [LARGE SCALE GENOMIC DNA]</scope>
    <source>
        <strain evidence="10">ATCC MYA-4607 / CBS 118892</strain>
    </source>
</reference>
<evidence type="ECO:0000256" key="2">
    <source>
        <dbReference type="ARBA" id="ARBA00012759"/>
    </source>
</evidence>
<keyword evidence="3" id="KW-0645">Protease</keyword>
<keyword evidence="6" id="KW-0788">Thiol protease</keyword>
<dbReference type="Gene3D" id="3.90.70.10">
    <property type="entry name" value="Cysteine proteinases"/>
    <property type="match status" value="1"/>
</dbReference>
<dbReference type="GO" id="GO:0043161">
    <property type="term" value="P:proteasome-mediated ubiquitin-dependent protein catabolic process"/>
    <property type="evidence" value="ECO:0007669"/>
    <property type="project" value="InterPro"/>
</dbReference>
<comment type="catalytic activity">
    <reaction evidence="1">
        <text>Thiol-dependent hydrolysis of ester, thioester, amide, peptide and isopeptide bonds formed by the C-terminal Gly of ubiquitin (a 76-residue protein attached to proteins as an intracellular targeting signal).</text>
        <dbReference type="EC" id="3.4.19.12"/>
    </reaction>
</comment>
<dbReference type="InterPro" id="IPR038765">
    <property type="entry name" value="Papain-like_cys_pep_sf"/>
</dbReference>
<gene>
    <name evidence="9" type="ORF">TERG_11673</name>
</gene>
<dbReference type="PROSITE" id="PS00973">
    <property type="entry name" value="USP_2"/>
    <property type="match status" value="1"/>
</dbReference>
<dbReference type="InParanoid" id="A0A080WE93"/>
<dbReference type="GO" id="GO:0016579">
    <property type="term" value="P:protein deubiquitination"/>
    <property type="evidence" value="ECO:0007669"/>
    <property type="project" value="InterPro"/>
</dbReference>
<evidence type="ECO:0000259" key="8">
    <source>
        <dbReference type="PROSITE" id="PS50235"/>
    </source>
</evidence>
<evidence type="ECO:0000313" key="9">
    <source>
        <dbReference type="EMBL" id="KFL60481.1"/>
    </source>
</evidence>
<dbReference type="PANTHER" id="PTHR43982">
    <property type="entry name" value="UBIQUITIN CARBOXYL-TERMINAL HYDROLASE"/>
    <property type="match status" value="1"/>
</dbReference>
<dbReference type="InterPro" id="IPR028889">
    <property type="entry name" value="USP"/>
</dbReference>
<dbReference type="STRING" id="559305.A0A080WE93"/>
<dbReference type="InterPro" id="IPR001394">
    <property type="entry name" value="Peptidase_C19_UCH"/>
</dbReference>
<dbReference type="SUPFAM" id="SSF54001">
    <property type="entry name" value="Cysteine proteinases"/>
    <property type="match status" value="1"/>
</dbReference>
<keyword evidence="5" id="KW-0378">Hydrolase</keyword>
<dbReference type="AlphaFoldDB" id="A0A080WE93"/>
<keyword evidence="10" id="KW-1185">Reference proteome</keyword>
<dbReference type="OMA" id="RGTWENE"/>
<evidence type="ECO:0000256" key="4">
    <source>
        <dbReference type="ARBA" id="ARBA00022786"/>
    </source>
</evidence>
<feature type="compositionally biased region" description="Basic and acidic residues" evidence="7">
    <location>
        <begin position="155"/>
        <end position="170"/>
    </location>
</feature>
<dbReference type="InterPro" id="IPR044635">
    <property type="entry name" value="UBP14-like"/>
</dbReference>
<name>A0A080WE93_TRIRC</name>
<feature type="domain" description="USP" evidence="8">
    <location>
        <begin position="1"/>
        <end position="127"/>
    </location>
</feature>
<dbReference type="Proteomes" id="UP000008864">
    <property type="component" value="Unassembled WGS sequence"/>
</dbReference>
<sequence>MLMKDDPEMGDDALDIDEGVLTHLSNLEVMTRKELIRIDSRMEQLTHLIDNQFTDMKSLPYHLYAVFIHHGSVEFGHYYIYIFDFEKKIWRKYNDSEVTEVHSTAEIFSDRNVKNPPTPYFLVYLNDGLKKRLAKPVCRHVEERPARTTLTADSSKSKPGRERAGDRSDVEMTDLPPSYDEAQKSAPGRDSSHPDSQQSFRQGTEGSIPIRGTWENEKVISTGPAAMAKKLSPSPDRKRLKRKGAESEEDPTVASKN</sequence>
<evidence type="ECO:0000256" key="6">
    <source>
        <dbReference type="ARBA" id="ARBA00022807"/>
    </source>
</evidence>
<evidence type="ECO:0000256" key="3">
    <source>
        <dbReference type="ARBA" id="ARBA00022670"/>
    </source>
</evidence>
<dbReference type="VEuPathDB" id="FungiDB:TERG_11673"/>
<dbReference type="PANTHER" id="PTHR43982:SF6">
    <property type="entry name" value="UBIQUITIN CARBOXYL-TERMINAL HYDROLASE 2-RELATED"/>
    <property type="match status" value="1"/>
</dbReference>
<dbReference type="GeneID" id="71777073"/>
<feature type="compositionally biased region" description="Polar residues" evidence="7">
    <location>
        <begin position="194"/>
        <end position="205"/>
    </location>
</feature>
<evidence type="ECO:0000313" key="10">
    <source>
        <dbReference type="Proteomes" id="UP000008864"/>
    </source>
</evidence>
<dbReference type="EMBL" id="GG700648">
    <property type="protein sequence ID" value="KFL60481.1"/>
    <property type="molecule type" value="Genomic_DNA"/>
</dbReference>
<dbReference type="InterPro" id="IPR018200">
    <property type="entry name" value="USP_CS"/>
</dbReference>
<protein>
    <recommendedName>
        <fullName evidence="2">ubiquitinyl hydrolase 1</fullName>
        <ecNumber evidence="2">3.4.19.12</ecNumber>
    </recommendedName>
</protein>
<dbReference type="Pfam" id="PF00443">
    <property type="entry name" value="UCH"/>
    <property type="match status" value="1"/>
</dbReference>
<dbReference type="GO" id="GO:0004843">
    <property type="term" value="F:cysteine-type deubiquitinase activity"/>
    <property type="evidence" value="ECO:0007669"/>
    <property type="project" value="UniProtKB-EC"/>
</dbReference>
<evidence type="ECO:0000256" key="1">
    <source>
        <dbReference type="ARBA" id="ARBA00000707"/>
    </source>
</evidence>
<dbReference type="OrthoDB" id="2420415at2759"/>
<dbReference type="EC" id="3.4.19.12" evidence="2"/>
<organism evidence="9 10">
    <name type="scientific">Trichophyton rubrum (strain ATCC MYA-4607 / CBS 118892)</name>
    <name type="common">Athlete's foot fungus</name>
    <dbReference type="NCBI Taxonomy" id="559305"/>
    <lineage>
        <taxon>Eukaryota</taxon>
        <taxon>Fungi</taxon>
        <taxon>Dikarya</taxon>
        <taxon>Ascomycota</taxon>
        <taxon>Pezizomycotina</taxon>
        <taxon>Eurotiomycetes</taxon>
        <taxon>Eurotiomycetidae</taxon>
        <taxon>Onygenales</taxon>
        <taxon>Arthrodermataceae</taxon>
        <taxon>Trichophyton</taxon>
    </lineage>
</organism>
<evidence type="ECO:0000256" key="7">
    <source>
        <dbReference type="SAM" id="MobiDB-lite"/>
    </source>
</evidence>
<dbReference type="HOGENOM" id="CLU_1082550_0_0_1"/>